<name>A0ABV1JEW9_9ACTN</name>
<dbReference type="Proteomes" id="UP001487305">
    <property type="component" value="Unassembled WGS sequence"/>
</dbReference>
<keyword evidence="1" id="KW-1133">Transmembrane helix</keyword>
<dbReference type="InterPro" id="IPR000160">
    <property type="entry name" value="GGDEF_dom"/>
</dbReference>
<feature type="domain" description="GGDEF" evidence="2">
    <location>
        <begin position="607"/>
        <end position="735"/>
    </location>
</feature>
<evidence type="ECO:0000259" key="2">
    <source>
        <dbReference type="PROSITE" id="PS50887"/>
    </source>
</evidence>
<organism evidence="3 4">
    <name type="scientific">Raoultibacter massiliensis</name>
    <dbReference type="NCBI Taxonomy" id="1852371"/>
    <lineage>
        <taxon>Bacteria</taxon>
        <taxon>Bacillati</taxon>
        <taxon>Actinomycetota</taxon>
        <taxon>Coriobacteriia</taxon>
        <taxon>Eggerthellales</taxon>
        <taxon>Eggerthellaceae</taxon>
        <taxon>Raoultibacter</taxon>
    </lineage>
</organism>
<dbReference type="NCBIfam" id="TIGR00254">
    <property type="entry name" value="GGDEF"/>
    <property type="match status" value="1"/>
</dbReference>
<keyword evidence="4" id="KW-1185">Reference proteome</keyword>
<dbReference type="EMBL" id="JBBNOP010000004">
    <property type="protein sequence ID" value="MEQ3362627.1"/>
    <property type="molecule type" value="Genomic_DNA"/>
</dbReference>
<reference evidence="3 4" key="1">
    <citation type="submission" date="2024-04" db="EMBL/GenBank/DDBJ databases">
        <title>Human intestinal bacterial collection.</title>
        <authorList>
            <person name="Pauvert C."/>
            <person name="Hitch T.C.A."/>
            <person name="Clavel T."/>
        </authorList>
    </citation>
    <scope>NUCLEOTIDE SEQUENCE [LARGE SCALE GENOMIC DNA]</scope>
    <source>
        <strain evidence="3 4">CLA-KB-H42</strain>
    </source>
</reference>
<dbReference type="Gene3D" id="3.30.70.270">
    <property type="match status" value="1"/>
</dbReference>
<evidence type="ECO:0000313" key="3">
    <source>
        <dbReference type="EMBL" id="MEQ3362627.1"/>
    </source>
</evidence>
<dbReference type="InterPro" id="IPR043128">
    <property type="entry name" value="Rev_trsase/Diguanyl_cyclase"/>
</dbReference>
<dbReference type="PANTHER" id="PTHR45138:SF9">
    <property type="entry name" value="DIGUANYLATE CYCLASE DGCM-RELATED"/>
    <property type="match status" value="1"/>
</dbReference>
<dbReference type="InterPro" id="IPR001638">
    <property type="entry name" value="Solute-binding_3/MltF_N"/>
</dbReference>
<dbReference type="Pfam" id="PF00497">
    <property type="entry name" value="SBP_bac_3"/>
    <property type="match status" value="1"/>
</dbReference>
<accession>A0ABV1JEW9</accession>
<proteinExistence type="predicted"/>
<keyword evidence="1" id="KW-0812">Transmembrane</keyword>
<dbReference type="SUPFAM" id="SSF53850">
    <property type="entry name" value="Periplasmic binding protein-like II"/>
    <property type="match status" value="2"/>
</dbReference>
<dbReference type="Gene3D" id="3.40.190.10">
    <property type="entry name" value="Periplasmic binding protein-like II"/>
    <property type="match status" value="4"/>
</dbReference>
<dbReference type="InterPro" id="IPR050469">
    <property type="entry name" value="Diguanylate_Cyclase"/>
</dbReference>
<dbReference type="PROSITE" id="PS50887">
    <property type="entry name" value="GGDEF"/>
    <property type="match status" value="1"/>
</dbReference>
<dbReference type="Pfam" id="PF00990">
    <property type="entry name" value="GGDEF"/>
    <property type="match status" value="1"/>
</dbReference>
<dbReference type="SMART" id="SM00062">
    <property type="entry name" value="PBPb"/>
    <property type="match status" value="2"/>
</dbReference>
<feature type="transmembrane region" description="Helical" evidence="1">
    <location>
        <begin position="537"/>
        <end position="559"/>
    </location>
</feature>
<dbReference type="CDD" id="cd01949">
    <property type="entry name" value="GGDEF"/>
    <property type="match status" value="1"/>
</dbReference>
<comment type="caution">
    <text evidence="3">The sequence shown here is derived from an EMBL/GenBank/DDBJ whole genome shotgun (WGS) entry which is preliminary data.</text>
</comment>
<dbReference type="RefSeq" id="WP_349227324.1">
    <property type="nucleotide sequence ID" value="NZ_JBBNOP010000004.1"/>
</dbReference>
<gene>
    <name evidence="3" type="ORF">AAA083_06530</name>
</gene>
<dbReference type="SUPFAM" id="SSF55073">
    <property type="entry name" value="Nucleotide cyclase"/>
    <property type="match status" value="1"/>
</dbReference>
<keyword evidence="1" id="KW-0472">Membrane</keyword>
<protein>
    <submittedName>
        <fullName evidence="3">GGDEF domain-containing protein</fullName>
    </submittedName>
</protein>
<evidence type="ECO:0000256" key="1">
    <source>
        <dbReference type="SAM" id="Phobius"/>
    </source>
</evidence>
<evidence type="ECO:0000313" key="4">
    <source>
        <dbReference type="Proteomes" id="UP001487305"/>
    </source>
</evidence>
<dbReference type="SMART" id="SM00267">
    <property type="entry name" value="GGDEF"/>
    <property type="match status" value="1"/>
</dbReference>
<dbReference type="PANTHER" id="PTHR45138">
    <property type="entry name" value="REGULATORY COMPONENTS OF SENSORY TRANSDUCTION SYSTEM"/>
    <property type="match status" value="1"/>
</dbReference>
<dbReference type="InterPro" id="IPR029787">
    <property type="entry name" value="Nucleotide_cyclase"/>
</dbReference>
<sequence length="735" mass="79783">MKEIIDKNGSRRIALLLACFVALVSTIAVCALSSMTVSAESAFAEEDAASQQESENVDGDGRRVIRIAFPQQNGLTETDDDGTRSGYTFEYLEQIAQQTGWRYEYVTVEGDINEQLVAMLDMLESGEVDIMGAMSYSDALAEVYDFAIKPYGYAHTALFAADGNTAITNTNVYELDHATVATNGPSPTSTAELKTFCAMNGIELDIIQADSSGDAVDLVVRGEADLALGVDISPLPGLHPVATFTPKPFYFATTKGNKEIVASMNEAIASIDSAEPQLQSSLYDKYFGIDETVYGLSDDMKSYIEQQGTTRVGYFIGEAPIQDADEETGELVGAAKGALDYVSEYTGLSFEAVAIPNGMPVDEAIEALDLDMVVGVSHDYELAREKNLALSTPYLRSLKWLVVRNGVDASDLSGKRVAVAANRAAAEGRIEDSIVYDTVQECFDAVDRGEADYTYADGYIAPFYISGGQYRNITALAETGGVESNVCFAVPASSDTTLLKILNKAIQVMPTGATNASIYGQVTQMQKMTPERFVKDFAIEIIVVSLILAAIIIALLVLYARTRSKALTVVTAEKDQLEMKAERDDLTGLLGVGTFRDRAREMLARGEAGAFIVVDIDDFKLVNDTLGHRKGDDTLVALADSLRQAFRNDDLLCRLGGDEFAICVRGSIDSETLERRCSALQDLVEKSTGSLRSDYSVSIGATLAHRSDRYADLYDRADKAMYYAKRNGKNSFHIE</sequence>